<keyword evidence="1" id="KW-0472">Membrane</keyword>
<dbReference type="EMBL" id="FNZK01000017">
    <property type="protein sequence ID" value="SEJ78478.1"/>
    <property type="molecule type" value="Genomic_DNA"/>
</dbReference>
<organism evidence="2 3">
    <name type="scientific">Propionispira arboris</name>
    <dbReference type="NCBI Taxonomy" id="84035"/>
    <lineage>
        <taxon>Bacteria</taxon>
        <taxon>Bacillati</taxon>
        <taxon>Bacillota</taxon>
        <taxon>Negativicutes</taxon>
        <taxon>Selenomonadales</taxon>
        <taxon>Selenomonadaceae</taxon>
        <taxon>Propionispira</taxon>
    </lineage>
</organism>
<keyword evidence="3" id="KW-1185">Reference proteome</keyword>
<evidence type="ECO:0000256" key="1">
    <source>
        <dbReference type="SAM" id="Phobius"/>
    </source>
</evidence>
<dbReference type="Proteomes" id="UP000199662">
    <property type="component" value="Unassembled WGS sequence"/>
</dbReference>
<protein>
    <submittedName>
        <fullName evidence="2">Uncharacterized protein</fullName>
    </submittedName>
</protein>
<reference evidence="2 3" key="1">
    <citation type="submission" date="2016-10" db="EMBL/GenBank/DDBJ databases">
        <authorList>
            <person name="de Groot N.N."/>
        </authorList>
    </citation>
    <scope>NUCLEOTIDE SEQUENCE [LARGE SCALE GENOMIC DNA]</scope>
    <source>
        <strain evidence="2 3">DSM 2179</strain>
    </source>
</reference>
<accession>A0A1H7BLZ4</accession>
<keyword evidence="1" id="KW-1133">Transmembrane helix</keyword>
<evidence type="ECO:0000313" key="3">
    <source>
        <dbReference type="Proteomes" id="UP000199662"/>
    </source>
</evidence>
<proteinExistence type="predicted"/>
<evidence type="ECO:0000313" key="2">
    <source>
        <dbReference type="EMBL" id="SEJ78478.1"/>
    </source>
</evidence>
<gene>
    <name evidence="2" type="ORF">SAMN05660742_1174</name>
</gene>
<name>A0A1H7BLZ4_9FIRM</name>
<dbReference type="RefSeq" id="WP_091833491.1">
    <property type="nucleotide sequence ID" value="NZ_FNZK01000017.1"/>
</dbReference>
<dbReference type="STRING" id="84035.SAMN05660742_1174"/>
<feature type="transmembrane region" description="Helical" evidence="1">
    <location>
        <begin position="6"/>
        <end position="27"/>
    </location>
</feature>
<sequence>MGETIYYIVEILIFSSMAALALFKPKFVAENILKSDSNILRIFMVIVALLNVARCFYELFK</sequence>
<dbReference type="AlphaFoldDB" id="A0A1H7BLZ4"/>
<keyword evidence="1" id="KW-0812">Transmembrane</keyword>
<feature type="transmembrane region" description="Helical" evidence="1">
    <location>
        <begin position="39"/>
        <end position="60"/>
    </location>
</feature>